<dbReference type="SMART" id="SM00471">
    <property type="entry name" value="HDc"/>
    <property type="match status" value="1"/>
</dbReference>
<keyword evidence="1" id="KW-0175">Coiled coil</keyword>
<dbReference type="GO" id="GO:0052621">
    <property type="term" value="F:diguanylate cyclase activity"/>
    <property type="evidence" value="ECO:0007669"/>
    <property type="project" value="TreeGrafter"/>
</dbReference>
<dbReference type="AlphaFoldDB" id="A0A0F9X0K4"/>
<dbReference type="InterPro" id="IPR000160">
    <property type="entry name" value="GGDEF_dom"/>
</dbReference>
<dbReference type="SUPFAM" id="SSF55073">
    <property type="entry name" value="Nucleotide cyclase"/>
    <property type="match status" value="1"/>
</dbReference>
<evidence type="ECO:0008006" key="6">
    <source>
        <dbReference type="Google" id="ProtNLM"/>
    </source>
</evidence>
<evidence type="ECO:0000259" key="4">
    <source>
        <dbReference type="PROSITE" id="PS51832"/>
    </source>
</evidence>
<organism evidence="5">
    <name type="scientific">marine sediment metagenome</name>
    <dbReference type="NCBI Taxonomy" id="412755"/>
    <lineage>
        <taxon>unclassified sequences</taxon>
        <taxon>metagenomes</taxon>
        <taxon>ecological metagenomes</taxon>
    </lineage>
</organism>
<evidence type="ECO:0000259" key="3">
    <source>
        <dbReference type="PROSITE" id="PS50887"/>
    </source>
</evidence>
<feature type="coiled-coil region" evidence="1">
    <location>
        <begin position="436"/>
        <end position="463"/>
    </location>
</feature>
<feature type="domain" description="HD-GYP" evidence="4">
    <location>
        <begin position="537"/>
        <end position="732"/>
    </location>
</feature>
<dbReference type="InterPro" id="IPR037522">
    <property type="entry name" value="HD_GYP_dom"/>
</dbReference>
<keyword evidence="2" id="KW-0812">Transmembrane</keyword>
<accession>A0A0F9X0K4</accession>
<dbReference type="SMART" id="SM00267">
    <property type="entry name" value="GGDEF"/>
    <property type="match status" value="1"/>
</dbReference>
<dbReference type="InterPro" id="IPR029787">
    <property type="entry name" value="Nucleotide_cyclase"/>
</dbReference>
<dbReference type="Pfam" id="PF00990">
    <property type="entry name" value="GGDEF"/>
    <property type="match status" value="1"/>
</dbReference>
<name>A0A0F9X0K4_9ZZZZ</name>
<feature type="transmembrane region" description="Helical" evidence="2">
    <location>
        <begin position="27"/>
        <end position="49"/>
    </location>
</feature>
<evidence type="ECO:0000256" key="2">
    <source>
        <dbReference type="SAM" id="Phobius"/>
    </source>
</evidence>
<sequence length="744" mass="81630">MGLSALLLTLWTWMRTGFVRLLRLSSAGILLILAVTAVAGIFLLDFFYLAPHMRQLQLDALREQATHIDTQVLMGLADEHQRLQRVGQEAVAAGHVRPDQTSLLHLAGLAGAEHIWLTDQAGALVHQASVTDSANTGAATLADGDIAEAVQWVLSAQTPPTGGVIQVGDVTVVFARRRLAAKGGAHAYDLWLVNPLARVLPTGVVVVVGCPLPPSVLDPGDRSRSLWWQRQDETLTVAWPAVGATERTIGFYQASAAVGQIHRQAVASRRMVLIVLWLSIGLVALIFLGMHVLVTGPMYRLMGRLRNLPFGEHAPEDLTRNLHGEPLALARRLESAFDKLAELSRTDTLTDLANRRHFDQALTEFYAQARRYGRPLSLLVMDVDFFKAVNDTGGHQAGDELLQLIAQNLRRACRRADLPVRLGGDEFAILLPETTCQDAAKVAERLRESIANHEVKLQSLSLHVTISVGVTDLNVGEIDSPAAMKIVADQAMYLAKDRGRNCVIQAQELSGLHYAGTSEDRRVSRLSEKLAGLNGEFRSLFHDAIEGIVEVLEARGPHMADHARKVQHYASLLAEQMGLPTNQIEHIEIAATLHDIGMVVLPDSILMSSQRLDESQRQLLREHPLISVRIMQGMQFLDQEVPAVRYHHEHFDGSGYPEGLIGPAIPLSARILAVADVFDAMTSSRPWRQAMSQAETLDELKRQSDKQLDPAIVEAFLALIGRHGDRFIQIALAPADARQPLPVG</sequence>
<dbReference type="NCBIfam" id="TIGR00254">
    <property type="entry name" value="GGDEF"/>
    <property type="match status" value="1"/>
</dbReference>
<dbReference type="InterPro" id="IPR043128">
    <property type="entry name" value="Rev_trsase/Diguanyl_cyclase"/>
</dbReference>
<feature type="transmembrane region" description="Helical" evidence="2">
    <location>
        <begin position="271"/>
        <end position="294"/>
    </location>
</feature>
<keyword evidence="2" id="KW-1133">Transmembrane helix</keyword>
<keyword evidence="2" id="KW-0472">Membrane</keyword>
<dbReference type="InterPro" id="IPR050469">
    <property type="entry name" value="Diguanylate_Cyclase"/>
</dbReference>
<dbReference type="SUPFAM" id="SSF109604">
    <property type="entry name" value="HD-domain/PDEase-like"/>
    <property type="match status" value="1"/>
</dbReference>
<dbReference type="CDD" id="cd00077">
    <property type="entry name" value="HDc"/>
    <property type="match status" value="1"/>
</dbReference>
<dbReference type="PROSITE" id="PS51832">
    <property type="entry name" value="HD_GYP"/>
    <property type="match status" value="1"/>
</dbReference>
<gene>
    <name evidence="5" type="ORF">LCGC14_0284180</name>
</gene>
<evidence type="ECO:0000256" key="1">
    <source>
        <dbReference type="SAM" id="Coils"/>
    </source>
</evidence>
<proteinExistence type="predicted"/>
<dbReference type="PANTHER" id="PTHR45138:SF9">
    <property type="entry name" value="DIGUANYLATE CYCLASE DGCM-RELATED"/>
    <property type="match status" value="1"/>
</dbReference>
<reference evidence="5" key="1">
    <citation type="journal article" date="2015" name="Nature">
        <title>Complex archaea that bridge the gap between prokaryotes and eukaryotes.</title>
        <authorList>
            <person name="Spang A."/>
            <person name="Saw J.H."/>
            <person name="Jorgensen S.L."/>
            <person name="Zaremba-Niedzwiedzka K."/>
            <person name="Martijn J."/>
            <person name="Lind A.E."/>
            <person name="van Eijk R."/>
            <person name="Schleper C."/>
            <person name="Guy L."/>
            <person name="Ettema T.J."/>
        </authorList>
    </citation>
    <scope>NUCLEOTIDE SEQUENCE</scope>
</reference>
<feature type="domain" description="GGDEF" evidence="3">
    <location>
        <begin position="374"/>
        <end position="508"/>
    </location>
</feature>
<dbReference type="InterPro" id="IPR003607">
    <property type="entry name" value="HD/PDEase_dom"/>
</dbReference>
<dbReference type="EMBL" id="LAZR01000165">
    <property type="protein sequence ID" value="KKN84893.1"/>
    <property type="molecule type" value="Genomic_DNA"/>
</dbReference>
<dbReference type="PANTHER" id="PTHR45138">
    <property type="entry name" value="REGULATORY COMPONENTS OF SENSORY TRANSDUCTION SYSTEM"/>
    <property type="match status" value="1"/>
</dbReference>
<dbReference type="Gene3D" id="3.30.70.270">
    <property type="match status" value="1"/>
</dbReference>
<dbReference type="Gene3D" id="1.10.3210.10">
    <property type="entry name" value="Hypothetical protein af1432"/>
    <property type="match status" value="1"/>
</dbReference>
<dbReference type="Pfam" id="PF13487">
    <property type="entry name" value="HD_5"/>
    <property type="match status" value="1"/>
</dbReference>
<dbReference type="FunFam" id="3.30.70.270:FF:000001">
    <property type="entry name" value="Diguanylate cyclase domain protein"/>
    <property type="match status" value="1"/>
</dbReference>
<comment type="caution">
    <text evidence="5">The sequence shown here is derived from an EMBL/GenBank/DDBJ whole genome shotgun (WGS) entry which is preliminary data.</text>
</comment>
<protein>
    <recommendedName>
        <fullName evidence="6">GGDEF domain-containing protein</fullName>
    </recommendedName>
</protein>
<dbReference type="CDD" id="cd01949">
    <property type="entry name" value="GGDEF"/>
    <property type="match status" value="1"/>
</dbReference>
<dbReference type="PROSITE" id="PS50887">
    <property type="entry name" value="GGDEF"/>
    <property type="match status" value="1"/>
</dbReference>
<evidence type="ECO:0000313" key="5">
    <source>
        <dbReference type="EMBL" id="KKN84893.1"/>
    </source>
</evidence>